<proteinExistence type="predicted"/>
<evidence type="ECO:0000313" key="1">
    <source>
        <dbReference type="EMBL" id="SEI99042.1"/>
    </source>
</evidence>
<reference evidence="2" key="1">
    <citation type="submission" date="2016-10" db="EMBL/GenBank/DDBJ databases">
        <authorList>
            <person name="Varghese N."/>
            <person name="Submissions S."/>
        </authorList>
    </citation>
    <scope>NUCLEOTIDE SEQUENCE [LARGE SCALE GENOMIC DNA]</scope>
    <source>
        <strain evidence="2">CGMCC 1.6763</strain>
    </source>
</reference>
<organism evidence="1 2">
    <name type="scientific">Bhargavaea ginsengi</name>
    <dbReference type="NCBI Taxonomy" id="426757"/>
    <lineage>
        <taxon>Bacteria</taxon>
        <taxon>Bacillati</taxon>
        <taxon>Bacillota</taxon>
        <taxon>Bacilli</taxon>
        <taxon>Bacillales</taxon>
        <taxon>Caryophanaceae</taxon>
        <taxon>Bhargavaea</taxon>
    </lineage>
</organism>
<protein>
    <submittedName>
        <fullName evidence="1">Uncharacterized protein YkvS</fullName>
    </submittedName>
</protein>
<sequence>MRMAFPAKQKEQSPFVAARKVGEVISFVRNDHEVIGKIEKILENSVIVQITKDDAEAIGVPSDRTVVSHKNYHVFE</sequence>
<dbReference type="AlphaFoldDB" id="A0A1H6VFF3"/>
<name>A0A1H6VFF3_9BACL</name>
<dbReference type="InterPro" id="IPR018690">
    <property type="entry name" value="DUF2187"/>
</dbReference>
<accession>A0A1H6VFF3</accession>
<dbReference type="Pfam" id="PF09953">
    <property type="entry name" value="DUF2187"/>
    <property type="match status" value="1"/>
</dbReference>
<dbReference type="EMBL" id="FNZF01000001">
    <property type="protein sequence ID" value="SEI99042.1"/>
    <property type="molecule type" value="Genomic_DNA"/>
</dbReference>
<dbReference type="Proteomes" id="UP000199200">
    <property type="component" value="Unassembled WGS sequence"/>
</dbReference>
<gene>
    <name evidence="1" type="ORF">SAMN04488127_0989</name>
</gene>
<evidence type="ECO:0000313" key="2">
    <source>
        <dbReference type="Proteomes" id="UP000199200"/>
    </source>
</evidence>
<keyword evidence="2" id="KW-1185">Reference proteome</keyword>